<evidence type="ECO:0000313" key="2">
    <source>
        <dbReference type="Proteomes" id="UP001597472"/>
    </source>
</evidence>
<organism evidence="1 2">
    <name type="scientific">Bizionia sediminis</name>
    <dbReference type="NCBI Taxonomy" id="1737064"/>
    <lineage>
        <taxon>Bacteria</taxon>
        <taxon>Pseudomonadati</taxon>
        <taxon>Bacteroidota</taxon>
        <taxon>Flavobacteriia</taxon>
        <taxon>Flavobacteriales</taxon>
        <taxon>Flavobacteriaceae</taxon>
        <taxon>Bizionia</taxon>
    </lineage>
</organism>
<dbReference type="Proteomes" id="UP001597472">
    <property type="component" value="Unassembled WGS sequence"/>
</dbReference>
<keyword evidence="2" id="KW-1185">Reference proteome</keyword>
<accession>A0ABW5KWD4</accession>
<evidence type="ECO:0008006" key="3">
    <source>
        <dbReference type="Google" id="ProtNLM"/>
    </source>
</evidence>
<name>A0ABW5KWD4_9FLAO</name>
<sequence length="86" mass="10280">MKKRFLFISCEEAQHICDKAQYNEASGYEKFKLKLRLAWCRFTRAYVQRNLKLTHTIKSGNVRCLSKSERSQIKTEFNKVLSKHEH</sequence>
<dbReference type="EMBL" id="JBHULS010000003">
    <property type="protein sequence ID" value="MFD2551841.1"/>
    <property type="molecule type" value="Genomic_DNA"/>
</dbReference>
<gene>
    <name evidence="1" type="ORF">ACFSQP_08435</name>
</gene>
<dbReference type="RefSeq" id="WP_376893384.1">
    <property type="nucleotide sequence ID" value="NZ_JBHULS010000003.1"/>
</dbReference>
<reference evidence="2" key="1">
    <citation type="journal article" date="2019" name="Int. J. Syst. Evol. Microbiol.">
        <title>The Global Catalogue of Microorganisms (GCM) 10K type strain sequencing project: providing services to taxonomists for standard genome sequencing and annotation.</title>
        <authorList>
            <consortium name="The Broad Institute Genomics Platform"/>
            <consortium name="The Broad Institute Genome Sequencing Center for Infectious Disease"/>
            <person name="Wu L."/>
            <person name="Ma J."/>
        </authorList>
    </citation>
    <scope>NUCLEOTIDE SEQUENCE [LARGE SCALE GENOMIC DNA]</scope>
    <source>
        <strain evidence="2">KCTC 42587</strain>
    </source>
</reference>
<proteinExistence type="predicted"/>
<evidence type="ECO:0000313" key="1">
    <source>
        <dbReference type="EMBL" id="MFD2551841.1"/>
    </source>
</evidence>
<comment type="caution">
    <text evidence="1">The sequence shown here is derived from an EMBL/GenBank/DDBJ whole genome shotgun (WGS) entry which is preliminary data.</text>
</comment>
<protein>
    <recommendedName>
        <fullName evidence="3">Glycine dehydrogenase</fullName>
    </recommendedName>
</protein>